<dbReference type="Pfam" id="PF00691">
    <property type="entry name" value="OmpA"/>
    <property type="match status" value="1"/>
</dbReference>
<comment type="caution">
    <text evidence="11">The sequence shown here is derived from an EMBL/GenBank/DDBJ whole genome shotgun (WGS) entry which is preliminary data.</text>
</comment>
<keyword evidence="5" id="KW-0812">Transmembrane</keyword>
<keyword evidence="8" id="KW-0998">Cell outer membrane</keyword>
<dbReference type="PRINTS" id="PR01021">
    <property type="entry name" value="OMPADOMAIN"/>
</dbReference>
<evidence type="ECO:0000259" key="10">
    <source>
        <dbReference type="PROSITE" id="PS51123"/>
    </source>
</evidence>
<dbReference type="Pfam" id="PF13677">
    <property type="entry name" value="MotB_plug"/>
    <property type="match status" value="1"/>
</dbReference>
<dbReference type="Proteomes" id="UP000632828">
    <property type="component" value="Unassembled WGS sequence"/>
</dbReference>
<comment type="subcellular location">
    <subcellularLocation>
        <location evidence="1">Cell membrane</location>
        <topology evidence="1">Single-pass membrane protein</topology>
    </subcellularLocation>
    <subcellularLocation>
        <location evidence="2">Cell outer membrane</location>
    </subcellularLocation>
</comment>
<evidence type="ECO:0000256" key="6">
    <source>
        <dbReference type="ARBA" id="ARBA00022989"/>
    </source>
</evidence>
<dbReference type="InterPro" id="IPR050330">
    <property type="entry name" value="Bact_OuterMem_StrucFunc"/>
</dbReference>
<evidence type="ECO:0000256" key="8">
    <source>
        <dbReference type="ARBA" id="ARBA00023237"/>
    </source>
</evidence>
<gene>
    <name evidence="11" type="ORF">ICT70_07105</name>
</gene>
<keyword evidence="7 9" id="KW-0472">Membrane</keyword>
<evidence type="ECO:0000313" key="11">
    <source>
        <dbReference type="EMBL" id="MBD1400435.1"/>
    </source>
</evidence>
<dbReference type="SUPFAM" id="SSF103088">
    <property type="entry name" value="OmpA-like"/>
    <property type="match status" value="1"/>
</dbReference>
<keyword evidence="4" id="KW-1003">Cell membrane</keyword>
<evidence type="ECO:0000256" key="2">
    <source>
        <dbReference type="ARBA" id="ARBA00004442"/>
    </source>
</evidence>
<evidence type="ECO:0000256" key="5">
    <source>
        <dbReference type="ARBA" id="ARBA00022692"/>
    </source>
</evidence>
<name>A0A8J6QRT5_9BACT</name>
<keyword evidence="12" id="KW-1185">Reference proteome</keyword>
<evidence type="ECO:0000256" key="4">
    <source>
        <dbReference type="ARBA" id="ARBA00022475"/>
    </source>
</evidence>
<dbReference type="InterPro" id="IPR006664">
    <property type="entry name" value="OMP_bac"/>
</dbReference>
<organism evidence="11 12">
    <name type="scientific">Pelovirga terrestris</name>
    <dbReference type="NCBI Taxonomy" id="2771352"/>
    <lineage>
        <taxon>Bacteria</taxon>
        <taxon>Pseudomonadati</taxon>
        <taxon>Thermodesulfobacteriota</taxon>
        <taxon>Desulfuromonadia</taxon>
        <taxon>Geobacterales</taxon>
        <taxon>Geobacteraceae</taxon>
        <taxon>Pelovirga</taxon>
    </lineage>
</organism>
<comment type="similarity">
    <text evidence="3">Belongs to the MotB family.</text>
</comment>
<accession>A0A8J6QRT5</accession>
<reference evidence="11" key="1">
    <citation type="submission" date="2020-09" db="EMBL/GenBank/DDBJ databases">
        <title>Pelobacter alkaliphilus sp. nov., a novel anaerobic arsenate-reducing bacterium from terrestrial mud volcano.</title>
        <authorList>
            <person name="Khomyakova M.A."/>
            <person name="Merkel A.Y."/>
            <person name="Slobodkin A.I."/>
        </authorList>
    </citation>
    <scope>NUCLEOTIDE SEQUENCE</scope>
    <source>
        <strain evidence="11">M08fum</strain>
    </source>
</reference>
<evidence type="ECO:0000256" key="3">
    <source>
        <dbReference type="ARBA" id="ARBA00008914"/>
    </source>
</evidence>
<proteinExistence type="inferred from homology"/>
<dbReference type="EMBL" id="JACWUN010000006">
    <property type="protein sequence ID" value="MBD1400435.1"/>
    <property type="molecule type" value="Genomic_DNA"/>
</dbReference>
<keyword evidence="6" id="KW-1133">Transmembrane helix</keyword>
<evidence type="ECO:0000256" key="9">
    <source>
        <dbReference type="PROSITE-ProRule" id="PRU00473"/>
    </source>
</evidence>
<dbReference type="GO" id="GO:0005886">
    <property type="term" value="C:plasma membrane"/>
    <property type="evidence" value="ECO:0007669"/>
    <property type="project" value="UniProtKB-SubCell"/>
</dbReference>
<dbReference type="CDD" id="cd07185">
    <property type="entry name" value="OmpA_C-like"/>
    <property type="match status" value="1"/>
</dbReference>
<evidence type="ECO:0000313" key="12">
    <source>
        <dbReference type="Proteomes" id="UP000632828"/>
    </source>
</evidence>
<feature type="domain" description="OmpA-like" evidence="10">
    <location>
        <begin position="110"/>
        <end position="227"/>
    </location>
</feature>
<evidence type="ECO:0000256" key="7">
    <source>
        <dbReference type="ARBA" id="ARBA00023136"/>
    </source>
</evidence>
<dbReference type="PANTHER" id="PTHR30329:SF21">
    <property type="entry name" value="LIPOPROTEIN YIAD-RELATED"/>
    <property type="match status" value="1"/>
</dbReference>
<sequence length="245" mass="27428">MAKKPKKPMAGAPLWMVTFSDMMTLLLTFFVLLLSMATLDQVRFQQAAESLSGAFGVGVLESSTRTEVAPPQVMSRVPIDDDFNARVYQRLRTQLRELKLDRQIELVKDRGAVVLRVDAAILFGVGQSSLNPDADPVLRKVAELVRPLPLNLKIEGHTDDIGDDMQNWELSVARAVSVLRFMVSDQLLPLARISATGYGSHRPLFPNLSDRERALNRRVEFVLESQGDPQQELPYLIDARDQAPF</sequence>
<dbReference type="InterPro" id="IPR025713">
    <property type="entry name" value="MotB-like_N_dom"/>
</dbReference>
<dbReference type="InterPro" id="IPR006665">
    <property type="entry name" value="OmpA-like"/>
</dbReference>
<dbReference type="PROSITE" id="PS51123">
    <property type="entry name" value="OMPA_2"/>
    <property type="match status" value="1"/>
</dbReference>
<dbReference type="InterPro" id="IPR036737">
    <property type="entry name" value="OmpA-like_sf"/>
</dbReference>
<dbReference type="PANTHER" id="PTHR30329">
    <property type="entry name" value="STATOR ELEMENT OF FLAGELLAR MOTOR COMPLEX"/>
    <property type="match status" value="1"/>
</dbReference>
<dbReference type="GO" id="GO:0009279">
    <property type="term" value="C:cell outer membrane"/>
    <property type="evidence" value="ECO:0007669"/>
    <property type="project" value="UniProtKB-SubCell"/>
</dbReference>
<protein>
    <submittedName>
        <fullName evidence="11">OmpA family protein</fullName>
    </submittedName>
</protein>
<dbReference type="AlphaFoldDB" id="A0A8J6QRT5"/>
<evidence type="ECO:0000256" key="1">
    <source>
        <dbReference type="ARBA" id="ARBA00004162"/>
    </source>
</evidence>
<dbReference type="Gene3D" id="3.30.1330.60">
    <property type="entry name" value="OmpA-like domain"/>
    <property type="match status" value="1"/>
</dbReference>